<protein>
    <recommendedName>
        <fullName evidence="9">S-protein homolog</fullName>
    </recommendedName>
</protein>
<proteinExistence type="inferred from homology"/>
<keyword evidence="5 6" id="KW-0732">Signal</keyword>
<keyword evidence="8" id="KW-1185">Reference proteome</keyword>
<feature type="signal peptide" evidence="6">
    <location>
        <begin position="1"/>
        <end position="24"/>
    </location>
</feature>
<evidence type="ECO:0000313" key="7">
    <source>
        <dbReference type="EMBL" id="KAH7573099.1"/>
    </source>
</evidence>
<dbReference type="PANTHER" id="PTHR35630">
    <property type="entry name" value="LEGUMINOSIN GROUP486 SECRETED PEPTIDE"/>
    <property type="match status" value="1"/>
</dbReference>
<evidence type="ECO:0000256" key="6">
    <source>
        <dbReference type="SAM" id="SignalP"/>
    </source>
</evidence>
<evidence type="ECO:0000256" key="3">
    <source>
        <dbReference type="ARBA" id="ARBA00022471"/>
    </source>
</evidence>
<comment type="subcellular location">
    <subcellularLocation>
        <location evidence="1">Secreted</location>
    </subcellularLocation>
</comment>
<keyword evidence="3" id="KW-0713">Self-incompatibility</keyword>
<dbReference type="InterPro" id="IPR010264">
    <property type="entry name" value="Self-incomp_S1"/>
</dbReference>
<dbReference type="EMBL" id="JAFEMO010000003">
    <property type="protein sequence ID" value="KAH7573099.1"/>
    <property type="molecule type" value="Genomic_DNA"/>
</dbReference>
<accession>A0ABQ8I9F1</accession>
<comment type="caution">
    <text evidence="7">The sequence shown here is derived from an EMBL/GenBank/DDBJ whole genome shotgun (WGS) entry which is preliminary data.</text>
</comment>
<evidence type="ECO:0000313" key="8">
    <source>
        <dbReference type="Proteomes" id="UP000827721"/>
    </source>
</evidence>
<keyword evidence="4" id="KW-0964">Secreted</keyword>
<evidence type="ECO:0000256" key="1">
    <source>
        <dbReference type="ARBA" id="ARBA00004613"/>
    </source>
</evidence>
<evidence type="ECO:0000256" key="5">
    <source>
        <dbReference type="ARBA" id="ARBA00022729"/>
    </source>
</evidence>
<name>A0ABQ8I9F1_9ROSI</name>
<reference evidence="7 8" key="1">
    <citation type="submission" date="2021-02" db="EMBL/GenBank/DDBJ databases">
        <title>Plant Genome Project.</title>
        <authorList>
            <person name="Zhang R.-G."/>
        </authorList>
    </citation>
    <scope>NUCLEOTIDE SEQUENCE [LARGE SCALE GENOMIC DNA]</scope>
    <source>
        <tissue evidence="7">Leaves</tissue>
    </source>
</reference>
<comment type="similarity">
    <text evidence="2">Belongs to the plant self-incompatibility (S1) protein family.</text>
</comment>
<feature type="chain" id="PRO_5046263718" description="S-protein homolog" evidence="6">
    <location>
        <begin position="25"/>
        <end position="137"/>
    </location>
</feature>
<dbReference type="Pfam" id="PF05938">
    <property type="entry name" value="Self-incomp_S1"/>
    <property type="match status" value="1"/>
</dbReference>
<gene>
    <name evidence="7" type="ORF">JRO89_XS03G0068600</name>
</gene>
<dbReference type="Proteomes" id="UP000827721">
    <property type="component" value="Unassembled WGS sequence"/>
</dbReference>
<sequence>MSSHFLQSVILLAILFFNNGETAAIKGVGTDKVAASVHVRNGLPVKSGAMRIECSFHGKSLGIHDLGVGEDYSWTVEEEKALYFCKAIWGTKMGSFHAFQPRRDANHAIVFWLVKQNGFFLSWDNSTWIQRSPWDTE</sequence>
<evidence type="ECO:0000256" key="2">
    <source>
        <dbReference type="ARBA" id="ARBA00005581"/>
    </source>
</evidence>
<organism evidence="7 8">
    <name type="scientific">Xanthoceras sorbifolium</name>
    <dbReference type="NCBI Taxonomy" id="99658"/>
    <lineage>
        <taxon>Eukaryota</taxon>
        <taxon>Viridiplantae</taxon>
        <taxon>Streptophyta</taxon>
        <taxon>Embryophyta</taxon>
        <taxon>Tracheophyta</taxon>
        <taxon>Spermatophyta</taxon>
        <taxon>Magnoliopsida</taxon>
        <taxon>eudicotyledons</taxon>
        <taxon>Gunneridae</taxon>
        <taxon>Pentapetalae</taxon>
        <taxon>rosids</taxon>
        <taxon>malvids</taxon>
        <taxon>Sapindales</taxon>
        <taxon>Sapindaceae</taxon>
        <taxon>Xanthoceroideae</taxon>
        <taxon>Xanthoceras</taxon>
    </lineage>
</organism>
<dbReference type="PANTHER" id="PTHR35630:SF1">
    <property type="entry name" value="LEGUMINOSIN GROUP486 SECRETED PEPTIDE"/>
    <property type="match status" value="1"/>
</dbReference>
<evidence type="ECO:0008006" key="9">
    <source>
        <dbReference type="Google" id="ProtNLM"/>
    </source>
</evidence>
<evidence type="ECO:0000256" key="4">
    <source>
        <dbReference type="ARBA" id="ARBA00022525"/>
    </source>
</evidence>